<proteinExistence type="inferred from homology"/>
<evidence type="ECO:0000313" key="2">
    <source>
        <dbReference type="EMBL" id="ANN69662.1"/>
    </source>
</evidence>
<dbReference type="CDD" id="cd13578">
    <property type="entry name" value="PBP2_Bug27"/>
    <property type="match status" value="1"/>
</dbReference>
<protein>
    <recommendedName>
        <fullName evidence="4">ABC transporter substrate-binding protein</fullName>
    </recommendedName>
</protein>
<dbReference type="Gene3D" id="3.40.190.10">
    <property type="entry name" value="Periplasmic binding protein-like II"/>
    <property type="match status" value="1"/>
</dbReference>
<comment type="similarity">
    <text evidence="1">Belongs to the UPF0065 (bug) family.</text>
</comment>
<evidence type="ECO:0000256" key="1">
    <source>
        <dbReference type="ARBA" id="ARBA00006987"/>
    </source>
</evidence>
<keyword evidence="3" id="KW-1185">Reference proteome</keyword>
<dbReference type="Pfam" id="PF03401">
    <property type="entry name" value="TctC"/>
    <property type="match status" value="1"/>
</dbReference>
<name>A0ABN4R8Z8_9BORD</name>
<reference evidence="2 3" key="1">
    <citation type="submission" date="2016-06" db="EMBL/GenBank/DDBJ databases">
        <title>Complete genome sequences of Bordetella bronchialis and Bordetella flabilis.</title>
        <authorList>
            <person name="LiPuma J.J."/>
            <person name="Spilker T."/>
        </authorList>
    </citation>
    <scope>NUCLEOTIDE SEQUENCE [LARGE SCALE GENOMIC DNA]</scope>
    <source>
        <strain evidence="2 3">AU3182</strain>
    </source>
</reference>
<sequence length="312" mass="32524">MALAATVLPGQADAQPPQCSAIRIYVPYAAGGGTDVSARLIGGKLGAELKIPVIIENRPGAKSVIAYQALLRDPADGCAYLYDNSSHSLQAVYKGLPYDSAKDFQPVAMVAIAPNVFVVNPGFPAKTMPEFIAYAKAHPGKVTYASFGVGSTSHLSGEVLNSAAGINMVHVPYRGSAPAVADLMGGSVQAIFLDPLTAKPLMDTGKVRGLAVVGAQRVATSPELPSMGELGIDDLSVPGWWGLFAKAGVPAPIVQDMAGRLQRIAADPEVKEKLAALGTQAYSGSPADFAATIAKDSARWRKVVKERELVLE</sequence>
<dbReference type="SUPFAM" id="SSF53850">
    <property type="entry name" value="Periplasmic binding protein-like II"/>
    <property type="match status" value="1"/>
</dbReference>
<dbReference type="PANTHER" id="PTHR42928:SF5">
    <property type="entry name" value="BLR1237 PROTEIN"/>
    <property type="match status" value="1"/>
</dbReference>
<dbReference type="PIRSF" id="PIRSF017082">
    <property type="entry name" value="YflP"/>
    <property type="match status" value="1"/>
</dbReference>
<dbReference type="InterPro" id="IPR005064">
    <property type="entry name" value="BUG"/>
</dbReference>
<evidence type="ECO:0008006" key="4">
    <source>
        <dbReference type="Google" id="ProtNLM"/>
    </source>
</evidence>
<accession>A0ABN4R8Z8</accession>
<dbReference type="Proteomes" id="UP000091897">
    <property type="component" value="Chromosome"/>
</dbReference>
<gene>
    <name evidence="2" type="ORF">BAU06_14100</name>
</gene>
<dbReference type="EMBL" id="CP016170">
    <property type="protein sequence ID" value="ANN69662.1"/>
    <property type="molecule type" value="Genomic_DNA"/>
</dbReference>
<evidence type="ECO:0000313" key="3">
    <source>
        <dbReference type="Proteomes" id="UP000091897"/>
    </source>
</evidence>
<dbReference type="InterPro" id="IPR042100">
    <property type="entry name" value="Bug_dom1"/>
</dbReference>
<dbReference type="PANTHER" id="PTHR42928">
    <property type="entry name" value="TRICARBOXYLATE-BINDING PROTEIN"/>
    <property type="match status" value="1"/>
</dbReference>
<organism evidence="2 3">
    <name type="scientific">Bordetella bronchialis</name>
    <dbReference type="NCBI Taxonomy" id="463025"/>
    <lineage>
        <taxon>Bacteria</taxon>
        <taxon>Pseudomonadati</taxon>
        <taxon>Pseudomonadota</taxon>
        <taxon>Betaproteobacteria</taxon>
        <taxon>Burkholderiales</taxon>
        <taxon>Alcaligenaceae</taxon>
        <taxon>Bordetella</taxon>
    </lineage>
</organism>
<dbReference type="Gene3D" id="3.40.190.150">
    <property type="entry name" value="Bordetella uptake gene, domain 1"/>
    <property type="match status" value="1"/>
</dbReference>